<sequence length="127" mass="13769">MRRRLTALALAAALTTGCDSPLDSGSAPSFAISTKLGVITLANGGDEPVYYFLVEREAQAYVDWIPCAKPDTCTGVAPGTAVRLGYNQIVGYDRGDREAVLTRYRLDRQADGSYKATDFHHTSIPLR</sequence>
<name>A0A841GVH3_9BACT</name>
<evidence type="ECO:0008006" key="3">
    <source>
        <dbReference type="Google" id="ProtNLM"/>
    </source>
</evidence>
<dbReference type="PROSITE" id="PS51257">
    <property type="entry name" value="PROKAR_LIPOPROTEIN"/>
    <property type="match status" value="1"/>
</dbReference>
<evidence type="ECO:0000313" key="1">
    <source>
        <dbReference type="EMBL" id="MBB6069333.1"/>
    </source>
</evidence>
<keyword evidence="2" id="KW-1185">Reference proteome</keyword>
<organism evidence="1 2">
    <name type="scientific">Longimicrobium terrae</name>
    <dbReference type="NCBI Taxonomy" id="1639882"/>
    <lineage>
        <taxon>Bacteria</taxon>
        <taxon>Pseudomonadati</taxon>
        <taxon>Gemmatimonadota</taxon>
        <taxon>Longimicrobiia</taxon>
        <taxon>Longimicrobiales</taxon>
        <taxon>Longimicrobiaceae</taxon>
        <taxon>Longimicrobium</taxon>
    </lineage>
</organism>
<comment type="caution">
    <text evidence="1">The sequence shown here is derived from an EMBL/GenBank/DDBJ whole genome shotgun (WGS) entry which is preliminary data.</text>
</comment>
<evidence type="ECO:0000313" key="2">
    <source>
        <dbReference type="Proteomes" id="UP000582837"/>
    </source>
</evidence>
<protein>
    <recommendedName>
        <fullName evidence="3">Lipoprotein</fullName>
    </recommendedName>
</protein>
<dbReference type="RefSeq" id="WP_170037846.1">
    <property type="nucleotide sequence ID" value="NZ_JABDTL010000002.1"/>
</dbReference>
<proteinExistence type="predicted"/>
<dbReference type="AlphaFoldDB" id="A0A841GVH3"/>
<reference evidence="1 2" key="1">
    <citation type="submission" date="2020-08" db="EMBL/GenBank/DDBJ databases">
        <title>Genomic Encyclopedia of Type Strains, Phase IV (KMG-IV): sequencing the most valuable type-strain genomes for metagenomic binning, comparative biology and taxonomic classification.</title>
        <authorList>
            <person name="Goeker M."/>
        </authorList>
    </citation>
    <scope>NUCLEOTIDE SEQUENCE [LARGE SCALE GENOMIC DNA]</scope>
    <source>
        <strain evidence="1 2">DSM 29007</strain>
    </source>
</reference>
<dbReference type="Proteomes" id="UP000582837">
    <property type="component" value="Unassembled WGS sequence"/>
</dbReference>
<accession>A0A841GVH3</accession>
<gene>
    <name evidence="1" type="ORF">HNQ61_000948</name>
</gene>
<dbReference type="EMBL" id="JACHIA010000002">
    <property type="protein sequence ID" value="MBB6069333.1"/>
    <property type="molecule type" value="Genomic_DNA"/>
</dbReference>